<name>A0ABW8T309_9CLOT</name>
<dbReference type="Pfam" id="PF02525">
    <property type="entry name" value="Flavodoxin_2"/>
    <property type="match status" value="1"/>
</dbReference>
<dbReference type="Proteomes" id="UP001623591">
    <property type="component" value="Unassembled WGS sequence"/>
</dbReference>
<dbReference type="InterPro" id="IPR029039">
    <property type="entry name" value="Flavoprotein-like_sf"/>
</dbReference>
<evidence type="ECO:0000313" key="2">
    <source>
        <dbReference type="EMBL" id="MFL0246128.1"/>
    </source>
</evidence>
<dbReference type="RefSeq" id="WP_406768582.1">
    <property type="nucleotide sequence ID" value="NZ_JBJHZZ010000001.1"/>
</dbReference>
<dbReference type="SUPFAM" id="SSF52218">
    <property type="entry name" value="Flavoproteins"/>
    <property type="match status" value="1"/>
</dbReference>
<reference evidence="2 3" key="1">
    <citation type="submission" date="2024-11" db="EMBL/GenBank/DDBJ databases">
        <authorList>
            <person name="Heng Y.C."/>
            <person name="Lim A.C.H."/>
            <person name="Lee J.K.Y."/>
            <person name="Kittelmann S."/>
        </authorList>
    </citation>
    <scope>NUCLEOTIDE SEQUENCE [LARGE SCALE GENOMIC DNA]</scope>
    <source>
        <strain evidence="2 3">WILCCON 0185</strain>
    </source>
</reference>
<dbReference type="Gene3D" id="3.40.50.360">
    <property type="match status" value="1"/>
</dbReference>
<gene>
    <name evidence="2" type="ORF">ACJDUG_03935</name>
</gene>
<comment type="caution">
    <text evidence="2">The sequence shown here is derived from an EMBL/GenBank/DDBJ whole genome shotgun (WGS) entry which is preliminary data.</text>
</comment>
<protein>
    <submittedName>
        <fullName evidence="2">FMN-dependent NADH-azoreductase</fullName>
    </submittedName>
</protein>
<feature type="domain" description="Flavodoxin-like fold" evidence="1">
    <location>
        <begin position="6"/>
        <end position="169"/>
    </location>
</feature>
<dbReference type="InterPro" id="IPR050104">
    <property type="entry name" value="FMN-dep_NADH:Q_OxRdtase_AzoR1"/>
</dbReference>
<dbReference type="PANTHER" id="PTHR43741:SF4">
    <property type="entry name" value="FMN-DEPENDENT NADH:QUINONE OXIDOREDUCTASE"/>
    <property type="match status" value="1"/>
</dbReference>
<accession>A0ABW8T309</accession>
<sequence length="178" mass="20360">MLIENDICNEYVPELNYKYYKDRAELVSGDDYNKLTDEDKKAVDRINKLSDQFVSADAYVIAAPMWSAFFPARLITYIDCVIQKDKVIKINEEEVKGLLNDKNRKAVYIQSSGGVFPRILSGQINHGTNYIEDIFKFIGIKDFHKLMVEGTGKDKVGIKGAKEKAFEEMDKIINKMSD</sequence>
<evidence type="ECO:0000259" key="1">
    <source>
        <dbReference type="Pfam" id="PF02525"/>
    </source>
</evidence>
<proteinExistence type="predicted"/>
<keyword evidence="3" id="KW-1185">Reference proteome</keyword>
<dbReference type="InterPro" id="IPR003680">
    <property type="entry name" value="Flavodoxin_fold"/>
</dbReference>
<dbReference type="EMBL" id="JBJHZZ010000001">
    <property type="protein sequence ID" value="MFL0246128.1"/>
    <property type="molecule type" value="Genomic_DNA"/>
</dbReference>
<dbReference type="PANTHER" id="PTHR43741">
    <property type="entry name" value="FMN-DEPENDENT NADH-AZOREDUCTASE 1"/>
    <property type="match status" value="1"/>
</dbReference>
<organism evidence="2 3">
    <name type="scientific">Candidatus Clostridium stratigraminis</name>
    <dbReference type="NCBI Taxonomy" id="3381661"/>
    <lineage>
        <taxon>Bacteria</taxon>
        <taxon>Bacillati</taxon>
        <taxon>Bacillota</taxon>
        <taxon>Clostridia</taxon>
        <taxon>Eubacteriales</taxon>
        <taxon>Clostridiaceae</taxon>
        <taxon>Clostridium</taxon>
    </lineage>
</organism>
<evidence type="ECO:0000313" key="3">
    <source>
        <dbReference type="Proteomes" id="UP001623591"/>
    </source>
</evidence>